<evidence type="ECO:0000256" key="7">
    <source>
        <dbReference type="ARBA" id="ARBA00022443"/>
    </source>
</evidence>
<feature type="compositionally biased region" description="Basic and acidic residues" evidence="12">
    <location>
        <begin position="697"/>
        <end position="711"/>
    </location>
</feature>
<dbReference type="PRINTS" id="PR00452">
    <property type="entry name" value="SH3DOMAIN"/>
</dbReference>
<organism evidence="16 17">
    <name type="scientific">Amorphotheca resinae ATCC 22711</name>
    <dbReference type="NCBI Taxonomy" id="857342"/>
    <lineage>
        <taxon>Eukaryota</taxon>
        <taxon>Fungi</taxon>
        <taxon>Dikarya</taxon>
        <taxon>Ascomycota</taxon>
        <taxon>Pezizomycotina</taxon>
        <taxon>Leotiomycetes</taxon>
        <taxon>Helotiales</taxon>
        <taxon>Amorphothecaceae</taxon>
        <taxon>Amorphotheca</taxon>
    </lineage>
</organism>
<dbReference type="InterPro" id="IPR036964">
    <property type="entry name" value="RASGEF_cat_dom_sf"/>
</dbReference>
<dbReference type="InterPro" id="IPR057827">
    <property type="entry name" value="WW_fungi"/>
</dbReference>
<dbReference type="Gene3D" id="1.10.840.10">
    <property type="entry name" value="Ras guanine-nucleotide exchange factors catalytic domain"/>
    <property type="match status" value="1"/>
</dbReference>
<dbReference type="CDD" id="cd00155">
    <property type="entry name" value="RasGEF"/>
    <property type="match status" value="1"/>
</dbReference>
<feature type="region of interest" description="Disordered" evidence="12">
    <location>
        <begin position="238"/>
        <end position="262"/>
    </location>
</feature>
<evidence type="ECO:0000259" key="15">
    <source>
        <dbReference type="PROSITE" id="PS50212"/>
    </source>
</evidence>
<dbReference type="PROSITE" id="PS00720">
    <property type="entry name" value="RASGEF"/>
    <property type="match status" value="1"/>
</dbReference>
<evidence type="ECO:0000313" key="17">
    <source>
        <dbReference type="Proteomes" id="UP000241818"/>
    </source>
</evidence>
<comment type="subunit">
    <text evidence="4">Component of the ESCRT-0 complex composed of HSE1 and VPS27.</text>
</comment>
<dbReference type="Pfam" id="PF25006">
    <property type="entry name" value="DUF7783"/>
    <property type="match status" value="1"/>
</dbReference>
<feature type="region of interest" description="Disordered" evidence="12">
    <location>
        <begin position="290"/>
        <end position="326"/>
    </location>
</feature>
<feature type="region of interest" description="Disordered" evidence="12">
    <location>
        <begin position="690"/>
        <end position="733"/>
    </location>
</feature>
<feature type="compositionally biased region" description="Acidic residues" evidence="12">
    <location>
        <begin position="163"/>
        <end position="188"/>
    </location>
</feature>
<dbReference type="EMBL" id="KZ679014">
    <property type="protein sequence ID" value="PSS12967.1"/>
    <property type="molecule type" value="Genomic_DNA"/>
</dbReference>
<dbReference type="GeneID" id="36576924"/>
<keyword evidence="9" id="KW-0967">Endosome</keyword>
<dbReference type="GO" id="GO:0010008">
    <property type="term" value="C:endosome membrane"/>
    <property type="evidence" value="ECO:0007669"/>
    <property type="project" value="UniProtKB-SubCell"/>
</dbReference>
<dbReference type="Proteomes" id="UP000241818">
    <property type="component" value="Unassembled WGS sequence"/>
</dbReference>
<evidence type="ECO:0000256" key="8">
    <source>
        <dbReference type="ARBA" id="ARBA00022658"/>
    </source>
</evidence>
<dbReference type="InterPro" id="IPR000651">
    <property type="entry name" value="Ras-like_Gua-exchang_fac_N"/>
</dbReference>
<dbReference type="InterPro" id="IPR008937">
    <property type="entry name" value="Ras-like_GEF"/>
</dbReference>
<evidence type="ECO:0000256" key="5">
    <source>
        <dbReference type="ARBA" id="ARBA00017923"/>
    </source>
</evidence>
<dbReference type="GO" id="GO:0005886">
    <property type="term" value="C:plasma membrane"/>
    <property type="evidence" value="ECO:0007669"/>
    <property type="project" value="TreeGrafter"/>
</dbReference>
<dbReference type="CDD" id="cd06224">
    <property type="entry name" value="REM"/>
    <property type="match status" value="1"/>
</dbReference>
<keyword evidence="17" id="KW-1185">Reference proteome</keyword>
<dbReference type="CDD" id="cd11883">
    <property type="entry name" value="SH3_Sdc25"/>
    <property type="match status" value="1"/>
</dbReference>
<dbReference type="InterPro" id="IPR019804">
    <property type="entry name" value="Ras_G-nucl-exch_fac_CS"/>
</dbReference>
<dbReference type="CDD" id="cd00201">
    <property type="entry name" value="WW"/>
    <property type="match status" value="1"/>
</dbReference>
<dbReference type="Gene3D" id="1.20.870.10">
    <property type="entry name" value="Son of sevenless (SoS) protein Chain: S domain 1"/>
    <property type="match status" value="1"/>
</dbReference>
<dbReference type="STRING" id="857342.A0A2T3AWA9"/>
<dbReference type="Pfam" id="PF25008">
    <property type="entry name" value="DUF7784"/>
    <property type="match status" value="1"/>
</dbReference>
<dbReference type="PROSITE" id="PS50212">
    <property type="entry name" value="RASGEF_NTER"/>
    <property type="match status" value="1"/>
</dbReference>
<comment type="subcellular location">
    <subcellularLocation>
        <location evidence="2">Endosome membrane</location>
        <topology evidence="2">Peripheral membrane protein</topology>
        <orientation evidence="2">Cytoplasmic side</orientation>
    </subcellularLocation>
</comment>
<evidence type="ECO:0000259" key="14">
    <source>
        <dbReference type="PROSITE" id="PS50009"/>
    </source>
</evidence>
<dbReference type="Pfam" id="PF23518">
    <property type="entry name" value="WW_2"/>
    <property type="match status" value="1"/>
</dbReference>
<dbReference type="PANTHER" id="PTHR23113">
    <property type="entry name" value="GUANINE NUCLEOTIDE EXCHANGE FACTOR"/>
    <property type="match status" value="1"/>
</dbReference>
<dbReference type="InterPro" id="IPR023578">
    <property type="entry name" value="Ras_GEF_dom_sf"/>
</dbReference>
<dbReference type="Gene3D" id="2.30.30.40">
    <property type="entry name" value="SH3 Domains"/>
    <property type="match status" value="1"/>
</dbReference>
<dbReference type="SUPFAM" id="SSF48366">
    <property type="entry name" value="Ras GEF"/>
    <property type="match status" value="1"/>
</dbReference>
<gene>
    <name evidence="16" type="ORF">M430DRAFT_60145</name>
</gene>
<keyword evidence="7 11" id="KW-0728">SH3 domain</keyword>
<dbReference type="GO" id="GO:0007265">
    <property type="term" value="P:Ras protein signal transduction"/>
    <property type="evidence" value="ECO:0007669"/>
    <property type="project" value="TreeGrafter"/>
</dbReference>
<dbReference type="Pfam" id="PF00618">
    <property type="entry name" value="RasGEF_N"/>
    <property type="match status" value="1"/>
</dbReference>
<dbReference type="OrthoDB" id="546434at2759"/>
<reference evidence="16 17" key="1">
    <citation type="journal article" date="2018" name="New Phytol.">
        <title>Comparative genomics and transcriptomics depict ericoid mycorrhizal fungi as versatile saprotrophs and plant mutualists.</title>
        <authorList>
            <person name="Martino E."/>
            <person name="Morin E."/>
            <person name="Grelet G.A."/>
            <person name="Kuo A."/>
            <person name="Kohler A."/>
            <person name="Daghino S."/>
            <person name="Barry K.W."/>
            <person name="Cichocki N."/>
            <person name="Clum A."/>
            <person name="Dockter R.B."/>
            <person name="Hainaut M."/>
            <person name="Kuo R.C."/>
            <person name="LaButti K."/>
            <person name="Lindahl B.D."/>
            <person name="Lindquist E.A."/>
            <person name="Lipzen A."/>
            <person name="Khouja H.R."/>
            <person name="Magnuson J."/>
            <person name="Murat C."/>
            <person name="Ohm R.A."/>
            <person name="Singer S.W."/>
            <person name="Spatafora J.W."/>
            <person name="Wang M."/>
            <person name="Veneault-Fourrey C."/>
            <person name="Henrissat B."/>
            <person name="Grigoriev I.V."/>
            <person name="Martin F.M."/>
            <person name="Perotto S."/>
        </authorList>
    </citation>
    <scope>NUCLEOTIDE SEQUENCE [LARGE SCALE GENOMIC DNA]</scope>
    <source>
        <strain evidence="16 17">ATCC 22711</strain>
    </source>
</reference>
<feature type="region of interest" description="Disordered" evidence="12">
    <location>
        <begin position="147"/>
        <end position="201"/>
    </location>
</feature>
<dbReference type="InterPro" id="IPR001202">
    <property type="entry name" value="WW_dom"/>
</dbReference>
<dbReference type="SMART" id="SM00229">
    <property type="entry name" value="RasGEFN"/>
    <property type="match status" value="1"/>
</dbReference>
<dbReference type="InterPro" id="IPR056685">
    <property type="entry name" value="DUF7783"/>
</dbReference>
<feature type="compositionally biased region" description="Polar residues" evidence="12">
    <location>
        <begin position="51"/>
        <end position="68"/>
    </location>
</feature>
<feature type="compositionally biased region" description="Polar residues" evidence="12">
    <location>
        <begin position="13"/>
        <end position="30"/>
    </location>
</feature>
<dbReference type="GO" id="GO:0005085">
    <property type="term" value="F:guanyl-nucleotide exchange factor activity"/>
    <property type="evidence" value="ECO:0007669"/>
    <property type="project" value="UniProtKB-KW"/>
</dbReference>
<feature type="region of interest" description="Disordered" evidence="12">
    <location>
        <begin position="1"/>
        <end position="74"/>
    </location>
</feature>
<evidence type="ECO:0000256" key="3">
    <source>
        <dbReference type="ARBA" id="ARBA00009666"/>
    </source>
</evidence>
<feature type="domain" description="N-terminal Ras-GEF" evidence="15">
    <location>
        <begin position="799"/>
        <end position="932"/>
    </location>
</feature>
<dbReference type="RefSeq" id="XP_024718958.1">
    <property type="nucleotide sequence ID" value="XM_024868843.1"/>
</dbReference>
<dbReference type="Pfam" id="PF00617">
    <property type="entry name" value="RasGEF"/>
    <property type="match status" value="1"/>
</dbReference>
<accession>A0A2T3AWA9</accession>
<dbReference type="InterPro" id="IPR001452">
    <property type="entry name" value="SH3_domain"/>
</dbReference>
<name>A0A2T3AWA9_AMORE</name>
<dbReference type="PROSITE" id="PS50009">
    <property type="entry name" value="RASGEF_CAT"/>
    <property type="match status" value="1"/>
</dbReference>
<feature type="domain" description="SH3" evidence="13">
    <location>
        <begin position="88"/>
        <end position="147"/>
    </location>
</feature>
<evidence type="ECO:0000256" key="6">
    <source>
        <dbReference type="ARBA" id="ARBA00018978"/>
    </source>
</evidence>
<evidence type="ECO:0000256" key="9">
    <source>
        <dbReference type="ARBA" id="ARBA00022753"/>
    </source>
</evidence>
<dbReference type="FunCoup" id="A0A2T3AWA9">
    <property type="interactions" value="223"/>
</dbReference>
<dbReference type="PANTHER" id="PTHR23113:SF368">
    <property type="entry name" value="CELL DIVISION CONTROL PROTEIN 25"/>
    <property type="match status" value="1"/>
</dbReference>
<dbReference type="FunFam" id="2.30.30.40:FF:000072">
    <property type="entry name" value="Unconventional Myosin IB"/>
    <property type="match status" value="1"/>
</dbReference>
<evidence type="ECO:0000256" key="1">
    <source>
        <dbReference type="ARBA" id="ARBA00002654"/>
    </source>
</evidence>
<dbReference type="InterPro" id="IPR056686">
    <property type="entry name" value="DUF7784"/>
</dbReference>
<dbReference type="InterPro" id="IPR036028">
    <property type="entry name" value="SH3-like_dom_sf"/>
</dbReference>
<dbReference type="InParanoid" id="A0A2T3AWA9"/>
<sequence>MIMTLRSNGIFPDQQNSQDFSNYSTKSGQIAETVVQYDEEEVSPRDRLGSRSGSTSSNGFPLESQNSRAAKAQRSPPLMNGLLGNAPQPVMYVRALYDYEADDRTSLSFHEGDIIQVITQLESGWWDGVINGVRGWFPSNYCQVITNPEDGLDGNQDGARGDIDDDADEEEDEQDEYEDQYEDEAESEREDRTQLQMDRMSSSERTRADFWIPQATPDGRLFYFNTETGESSMELLLESPSSPTETGPRNRMNVNIPEKTRPPTEMMARGYMQDEDDDSYVRQSMLSDGISPATSMDSMNNGMSPTRRQRGDTFSHPTLSMGSTLPTTGTSLTSFTNPSLGPPHAATLPRSFFDDGIAAPLTWNRLVANMKRAVDLYKEAINNNDRSEYVPRAEDISDHLRLLLAAGSGTTDNHSGQPSIISTNKALYPHFRDMMSKFSKLVISSHIAAADWPGADSYQKCLQEADGVLLGVYSYVEVARQQRGEEIPRLLPGFVIGSTTGGSWQNNGLGPQDPMTSNYLDEDENHIEPTAILDAKLMERLDDLKRMLISSIRKLEEHLTVSDKIITPYRHEIIGNNVCTAARKVLEMFKPWVSAIESINLSSLGNTFQNPQLLDFASYKQGLYDNVSDLIMGCQAVSAPLGDEWAEVRGESLEARLNNVRQCAKSLEANSSHVAFSLQLLGEQVEMMLQQESKISPPREDSRARDPRRGDSLPAEQRPGHKPTYSRGNINNILRPGLAGIGQSVSYSEGDPAPPYRKGENSKVRKFFGEEPGRNQQDDTPDCLKLDHEDDISYDTKVQPPVLKGGTLLALVEQLTRHDKLDSSFNNTFLLTYRSFTTARELFEYLVMRFQIQPPEGLAPGDYEIWRDRKQKPIRFRVVNILKSWFDNFWMEDQSEETKALIRDVYTFARDTVKTTETPGSGPLMTVLEQRLRGQDTTAKRLVLTLNQSTPQPIMPKNMKKLKFLDIDVTEFARQLTIVESKLYGKIKPTECLNKTWQKKVAEGDPEPAPNVKALILHSNQLTNWVAEMILTQLDVKKRVVVIKHFVLVADKCRALNNYSTLTSIISALGTAPIHRLKRTWDQVPAKTLAVLESMRRLMGSTKNFGEYRESLHLANPPCIPFFGVYLTDLTFIEDGIPSVIKKTELINFAKRAKTAEVIRDIQQYQNVPYPLQPVSELQEYILSNMQAAGDVHEMYEKSLAVEPREREDEKIVRRLPLRGATRRCEARNS</sequence>
<evidence type="ECO:0000259" key="13">
    <source>
        <dbReference type="PROSITE" id="PS50002"/>
    </source>
</evidence>
<dbReference type="PROSITE" id="PS50002">
    <property type="entry name" value="SH3"/>
    <property type="match status" value="1"/>
</dbReference>
<feature type="compositionally biased region" description="Low complexity" evidence="12">
    <location>
        <begin position="317"/>
        <end position="326"/>
    </location>
</feature>
<comment type="similarity">
    <text evidence="3">Belongs to the STAM family.</text>
</comment>
<dbReference type="InterPro" id="IPR001895">
    <property type="entry name" value="RASGEF_cat_dom"/>
</dbReference>
<evidence type="ECO:0000256" key="10">
    <source>
        <dbReference type="PROSITE-ProRule" id="PRU00168"/>
    </source>
</evidence>
<keyword evidence="8 10" id="KW-0344">Guanine-nucleotide releasing factor</keyword>
<evidence type="ECO:0000256" key="4">
    <source>
        <dbReference type="ARBA" id="ARBA00011446"/>
    </source>
</evidence>
<evidence type="ECO:0000256" key="12">
    <source>
        <dbReference type="SAM" id="MobiDB-lite"/>
    </source>
</evidence>
<comment type="function">
    <text evidence="1">Component of the ESCRT-0 complex which is the sorting receptor for ubiquitinated cargo proteins at the multivesicular body (MVB).</text>
</comment>
<evidence type="ECO:0000256" key="11">
    <source>
        <dbReference type="PROSITE-ProRule" id="PRU00192"/>
    </source>
</evidence>
<dbReference type="Pfam" id="PF00018">
    <property type="entry name" value="SH3_1"/>
    <property type="match status" value="1"/>
</dbReference>
<proteinExistence type="inferred from homology"/>
<dbReference type="SMART" id="SM00147">
    <property type="entry name" value="RasGEF"/>
    <property type="match status" value="1"/>
</dbReference>
<evidence type="ECO:0000313" key="16">
    <source>
        <dbReference type="EMBL" id="PSS12967.1"/>
    </source>
</evidence>
<dbReference type="AlphaFoldDB" id="A0A2T3AWA9"/>
<evidence type="ECO:0000256" key="2">
    <source>
        <dbReference type="ARBA" id="ARBA00004125"/>
    </source>
</evidence>
<protein>
    <recommendedName>
        <fullName evidence="5">Class E vacuolar protein-sorting machinery protein HSE1</fullName>
    </recommendedName>
    <alternativeName>
        <fullName evidence="6">Class E vacuolar protein-sorting machinery protein hse1</fullName>
    </alternativeName>
</protein>
<dbReference type="SUPFAM" id="SSF50044">
    <property type="entry name" value="SH3-domain"/>
    <property type="match status" value="1"/>
</dbReference>
<feature type="domain" description="Ras-GEF" evidence="14">
    <location>
        <begin position="968"/>
        <end position="1205"/>
    </location>
</feature>
<feature type="compositionally biased region" description="Polar residues" evidence="12">
    <location>
        <begin position="290"/>
        <end position="306"/>
    </location>
</feature>
<dbReference type="SMART" id="SM00326">
    <property type="entry name" value="SH3"/>
    <property type="match status" value="1"/>
</dbReference>